<dbReference type="Proteomes" id="UP001427805">
    <property type="component" value="Unassembled WGS sequence"/>
</dbReference>
<keyword evidence="1" id="KW-1133">Transmembrane helix</keyword>
<feature type="transmembrane region" description="Helical" evidence="1">
    <location>
        <begin position="292"/>
        <end position="310"/>
    </location>
</feature>
<feature type="transmembrane region" description="Helical" evidence="1">
    <location>
        <begin position="216"/>
        <end position="236"/>
    </location>
</feature>
<keyword evidence="3" id="KW-1185">Reference proteome</keyword>
<accession>A0ABV0BFZ6</accession>
<protein>
    <recommendedName>
        <fullName evidence="4">Glycosyltransferase RgtA/B/C/D-like domain-containing protein</fullName>
    </recommendedName>
</protein>
<comment type="caution">
    <text evidence="2">The sequence shown here is derived from an EMBL/GenBank/DDBJ whole genome shotgun (WGS) entry which is preliminary data.</text>
</comment>
<organism evidence="2 3">
    <name type="scientific">Sphingomonas rustica</name>
    <dbReference type="NCBI Taxonomy" id="3103142"/>
    <lineage>
        <taxon>Bacteria</taxon>
        <taxon>Pseudomonadati</taxon>
        <taxon>Pseudomonadota</taxon>
        <taxon>Alphaproteobacteria</taxon>
        <taxon>Sphingomonadales</taxon>
        <taxon>Sphingomonadaceae</taxon>
        <taxon>Sphingomonas</taxon>
    </lineage>
</organism>
<evidence type="ECO:0008006" key="4">
    <source>
        <dbReference type="Google" id="ProtNLM"/>
    </source>
</evidence>
<feature type="transmembrane region" description="Helical" evidence="1">
    <location>
        <begin position="262"/>
        <end position="280"/>
    </location>
</feature>
<evidence type="ECO:0000256" key="1">
    <source>
        <dbReference type="SAM" id="Phobius"/>
    </source>
</evidence>
<gene>
    <name evidence="2" type="ORF">TPR58_17650</name>
</gene>
<keyword evidence="1" id="KW-0812">Transmembrane</keyword>
<feature type="transmembrane region" description="Helical" evidence="1">
    <location>
        <begin position="345"/>
        <end position="366"/>
    </location>
</feature>
<sequence>MAERQAKAGRPIIGWIAAGLVCLFLLLTLAQIRDPWGDEAMLVTNLAHEGAAALFRPMAYYDQATPLGHRLLGMVMAGLGGSGGIIGTVLALRLLTAAAAALVAVSVYRTVRMSSTALFAAVAAVIAVAAPMPLRYVTEIKHYEFEAASAALLMLAAAALARDAAGRREILFYLAAALFACLFSFTAPILLAVSAAAVALTVALRRRALLAVLGQPRLLVALVAGVAIALLLYLGYSRPVTVHQLSAYPVAYEVPASFGGRASWMVAGLPKLLHMWLILVAPWGDMIRQHSVALSGAFGLVLIVALALAARRAPFVGAFTGLLMLAVLAAILIGVIPITSTRHFLFLQPVLVVLLVVALAELLALVGARIRLPQAGVALVAVVIALGYVALGLSSLRTLKVQAIAPLLAKARSESPDAPVWVHSAGQPTARLVRPDGQRFIGKLDPRSVPQGWHVAAGEWTSPHDQTVRTDYYRQTAESFRPYPELWMVFVDRSDEEREPMLNAVTAAYGRCTQSGRDIGATLYRCTRR</sequence>
<evidence type="ECO:0000313" key="3">
    <source>
        <dbReference type="Proteomes" id="UP001427805"/>
    </source>
</evidence>
<reference evidence="2 3" key="1">
    <citation type="submission" date="2024-05" db="EMBL/GenBank/DDBJ databases">
        <title>Sphingomonas sp. HF-S3 16S ribosomal RNA gene Genome sequencing and assembly.</title>
        <authorList>
            <person name="Lee H."/>
        </authorList>
    </citation>
    <scope>NUCLEOTIDE SEQUENCE [LARGE SCALE GENOMIC DNA]</scope>
    <source>
        <strain evidence="2 3">HF-S3</strain>
    </source>
</reference>
<proteinExistence type="predicted"/>
<feature type="transmembrane region" description="Helical" evidence="1">
    <location>
        <begin position="171"/>
        <end position="204"/>
    </location>
</feature>
<feature type="transmembrane region" description="Helical" evidence="1">
    <location>
        <begin position="372"/>
        <end position="391"/>
    </location>
</feature>
<evidence type="ECO:0000313" key="2">
    <source>
        <dbReference type="EMBL" id="MEN3749005.1"/>
    </source>
</evidence>
<dbReference type="EMBL" id="JBDIZK010000011">
    <property type="protein sequence ID" value="MEN3749005.1"/>
    <property type="molecule type" value="Genomic_DNA"/>
</dbReference>
<feature type="transmembrane region" description="Helical" evidence="1">
    <location>
        <begin position="94"/>
        <end position="111"/>
    </location>
</feature>
<feature type="transmembrane region" description="Helical" evidence="1">
    <location>
        <begin position="117"/>
        <end position="138"/>
    </location>
</feature>
<dbReference type="RefSeq" id="WP_346248046.1">
    <property type="nucleotide sequence ID" value="NZ_JBDIZK010000011.1"/>
</dbReference>
<keyword evidence="1" id="KW-0472">Membrane</keyword>
<feature type="transmembrane region" description="Helical" evidence="1">
    <location>
        <begin position="316"/>
        <end position="338"/>
    </location>
</feature>
<name>A0ABV0BFZ6_9SPHN</name>
<feature type="transmembrane region" description="Helical" evidence="1">
    <location>
        <begin position="12"/>
        <end position="32"/>
    </location>
</feature>